<feature type="binding site" evidence="1">
    <location>
        <begin position="166"/>
        <end position="167"/>
    </location>
    <ligand>
        <name>S-adenosyl-L-methionine</name>
        <dbReference type="ChEBI" id="CHEBI:59789"/>
    </ligand>
</feature>
<sequence length="304" mass="33609">MRTSSPARRRTCPEPGPERFSTLNYRHAFHAGNFADVLKHLVLTRVLVHLLAKDKPFRAIDTHAGLGVYDLEAEEAGRTGEWHEGWGRLDAPFPPEVEALLAPYRAAVAATRARHGATTYPGSPALIREFLRAGDKGVFVELHPVDAETLAERFRSDSRTKVMHLDGWTALNALIPPPERRGLVLIDPPYEVRGEIDRLGEQLLRAARKWPTGTYLGWYPIKEVAAIDRMAARLDAGLARPALRLDLMIARPDDPSRLSGTGLIVINPPWTLRQEAEAFLPALAGRLAQGDYGAFRCEGLGPEA</sequence>
<protein>
    <recommendedName>
        <fullName evidence="1">Ribosomal RNA large subunit methyltransferase J</fullName>
        <ecNumber evidence="1">2.1.1.266</ecNumber>
    </recommendedName>
    <alternativeName>
        <fullName evidence="1">23S rRNA (adenine(2030)-N6)-methyltransferase</fullName>
    </alternativeName>
    <alternativeName>
        <fullName evidence="1">23S rRNA m6A2030 methyltransferase</fullName>
    </alternativeName>
</protein>
<gene>
    <name evidence="1 2" type="primary">rlmJ</name>
    <name evidence="2" type="ORF">LKMONMHP_0425</name>
</gene>
<dbReference type="Pfam" id="PF04378">
    <property type="entry name" value="RsmJ"/>
    <property type="match status" value="1"/>
</dbReference>
<proteinExistence type="inferred from homology"/>
<dbReference type="SUPFAM" id="SSF53335">
    <property type="entry name" value="S-adenosyl-L-methionine-dependent methyltransferases"/>
    <property type="match status" value="1"/>
</dbReference>
<dbReference type="PANTHER" id="PTHR37426:SF1">
    <property type="entry name" value="RIBOSOMAL RNA LARGE SUBUNIT METHYLTRANSFERASE J"/>
    <property type="match status" value="1"/>
</dbReference>
<dbReference type="PANTHER" id="PTHR37426">
    <property type="entry name" value="RIBOSOMAL RNA LARGE SUBUNIT METHYLTRANSFERASE J"/>
    <property type="match status" value="1"/>
</dbReference>
<reference evidence="2" key="2">
    <citation type="submission" date="2021-08" db="EMBL/GenBank/DDBJ databases">
        <authorList>
            <person name="Tani A."/>
            <person name="Ola A."/>
            <person name="Ogura Y."/>
            <person name="Katsura K."/>
            <person name="Hayashi T."/>
        </authorList>
    </citation>
    <scope>NUCLEOTIDE SEQUENCE</scope>
    <source>
        <strain evidence="2">NBRC 15689</strain>
    </source>
</reference>
<keyword evidence="1" id="KW-0698">rRNA processing</keyword>
<dbReference type="InterPro" id="IPR007473">
    <property type="entry name" value="RlmJ"/>
</dbReference>
<comment type="function">
    <text evidence="1">Specifically methylates the adenine in position 2030 of 23S rRNA.</text>
</comment>
<organism evidence="2 3">
    <name type="scientific">Methylobacterium organophilum</name>
    <dbReference type="NCBI Taxonomy" id="410"/>
    <lineage>
        <taxon>Bacteria</taxon>
        <taxon>Pseudomonadati</taxon>
        <taxon>Pseudomonadota</taxon>
        <taxon>Alphaproteobacteria</taxon>
        <taxon>Hyphomicrobiales</taxon>
        <taxon>Methylobacteriaceae</taxon>
        <taxon>Methylobacterium</taxon>
    </lineage>
</organism>
<feature type="site" description="Interaction with substrate rRNA" evidence="1">
    <location>
        <position position="25"/>
    </location>
</feature>
<dbReference type="InterPro" id="IPR029063">
    <property type="entry name" value="SAM-dependent_MTases_sf"/>
</dbReference>
<comment type="subunit">
    <text evidence="1">Monomer.</text>
</comment>
<feature type="binding site" evidence="1">
    <location>
        <position position="123"/>
    </location>
    <ligand>
        <name>S-adenosyl-L-methionine</name>
        <dbReference type="ChEBI" id="CHEBI:59789"/>
    </ligand>
</feature>
<evidence type="ECO:0000313" key="2">
    <source>
        <dbReference type="EMBL" id="GJE25587.1"/>
    </source>
</evidence>
<dbReference type="GO" id="GO:0032259">
    <property type="term" value="P:methylation"/>
    <property type="evidence" value="ECO:0007669"/>
    <property type="project" value="UniProtKB-KW"/>
</dbReference>
<comment type="caution">
    <text evidence="2">The sequence shown here is derived from an EMBL/GenBank/DDBJ whole genome shotgun (WGS) entry which is preliminary data.</text>
</comment>
<comment type="catalytic activity">
    <reaction evidence="1">
        <text>adenosine(2030) in 23S rRNA + S-adenosyl-L-methionine = N(6)-methyladenosine(2030) in 23S rRNA + S-adenosyl-L-homocysteine + H(+)</text>
        <dbReference type="Rhea" id="RHEA:43736"/>
        <dbReference type="Rhea" id="RHEA-COMP:10668"/>
        <dbReference type="Rhea" id="RHEA-COMP:10669"/>
        <dbReference type="ChEBI" id="CHEBI:15378"/>
        <dbReference type="ChEBI" id="CHEBI:57856"/>
        <dbReference type="ChEBI" id="CHEBI:59789"/>
        <dbReference type="ChEBI" id="CHEBI:74411"/>
        <dbReference type="ChEBI" id="CHEBI:74449"/>
        <dbReference type="EC" id="2.1.1.266"/>
    </reaction>
</comment>
<feature type="binding site" evidence="1">
    <location>
        <position position="141"/>
    </location>
    <ligand>
        <name>S-adenosyl-L-methionine</name>
        <dbReference type="ChEBI" id="CHEBI:59789"/>
    </ligand>
</feature>
<feature type="binding site" evidence="1">
    <location>
        <position position="187"/>
    </location>
    <ligand>
        <name>S-adenosyl-L-methionine</name>
        <dbReference type="ChEBI" id="CHEBI:59789"/>
    </ligand>
</feature>
<feature type="binding site" evidence="1">
    <location>
        <position position="63"/>
    </location>
    <ligand>
        <name>S-adenosyl-L-methionine</name>
        <dbReference type="ChEBI" id="CHEBI:59789"/>
    </ligand>
</feature>
<dbReference type="HAMAP" id="MF_00934">
    <property type="entry name" value="23SrRNA_methyltr_J"/>
    <property type="match status" value="1"/>
</dbReference>
<accession>A0ABQ4T1S7</accession>
<evidence type="ECO:0000313" key="3">
    <source>
        <dbReference type="Proteomes" id="UP001055156"/>
    </source>
</evidence>
<reference evidence="2" key="1">
    <citation type="journal article" date="2021" name="Front. Microbiol.">
        <title>Comprehensive Comparative Genomics and Phenotyping of Methylobacterium Species.</title>
        <authorList>
            <person name="Alessa O."/>
            <person name="Ogura Y."/>
            <person name="Fujitani Y."/>
            <person name="Takami H."/>
            <person name="Hayashi T."/>
            <person name="Sahin N."/>
            <person name="Tani A."/>
        </authorList>
    </citation>
    <scope>NUCLEOTIDE SEQUENCE</scope>
    <source>
        <strain evidence="2">NBRC 15689</strain>
    </source>
</reference>
<name>A0ABQ4T1S7_METOR</name>
<keyword evidence="1" id="KW-0808">Transferase</keyword>
<dbReference type="EC" id="2.1.1.266" evidence="1"/>
<dbReference type="GO" id="GO:0008168">
    <property type="term" value="F:methyltransferase activity"/>
    <property type="evidence" value="ECO:0007669"/>
    <property type="project" value="UniProtKB-KW"/>
</dbReference>
<keyword evidence="1" id="KW-0949">S-adenosyl-L-methionine</keyword>
<feature type="binding site" evidence="1">
    <location>
        <position position="40"/>
    </location>
    <ligand>
        <name>S-adenosyl-L-methionine</name>
        <dbReference type="ChEBI" id="CHEBI:59789"/>
    </ligand>
</feature>
<keyword evidence="1 2" id="KW-0489">Methyltransferase</keyword>
<keyword evidence="1" id="KW-0694">RNA-binding</keyword>
<evidence type="ECO:0000256" key="1">
    <source>
        <dbReference type="HAMAP-Rule" id="MF_00934"/>
    </source>
</evidence>
<feature type="active site" description="Proton acceptor" evidence="1">
    <location>
        <position position="187"/>
    </location>
</feature>
<keyword evidence="3" id="KW-1185">Reference proteome</keyword>
<dbReference type="EMBL" id="BPQV01000001">
    <property type="protein sequence ID" value="GJE25587.1"/>
    <property type="molecule type" value="Genomic_DNA"/>
</dbReference>
<dbReference type="Proteomes" id="UP001055156">
    <property type="component" value="Unassembled WGS sequence"/>
</dbReference>
<comment type="similarity">
    <text evidence="1">Belongs to the RlmJ family.</text>
</comment>
<dbReference type="Gene3D" id="3.40.50.150">
    <property type="entry name" value="Vaccinia Virus protein VP39"/>
    <property type="match status" value="1"/>
</dbReference>